<dbReference type="Gene3D" id="3.30.70.260">
    <property type="match status" value="1"/>
</dbReference>
<evidence type="ECO:0000313" key="1">
    <source>
        <dbReference type="EMBL" id="GHH60708.1"/>
    </source>
</evidence>
<organism evidence="1 2">
    <name type="scientific">Xanthomonas boreopolis</name>
    <dbReference type="NCBI Taxonomy" id="86183"/>
    <lineage>
        <taxon>Bacteria</taxon>
        <taxon>Pseudomonadati</taxon>
        <taxon>Pseudomonadota</taxon>
        <taxon>Gammaproteobacteria</taxon>
        <taxon>Lysobacterales</taxon>
        <taxon>Lysobacteraceae</taxon>
        <taxon>Xanthomonas</taxon>
    </lineage>
</organism>
<keyword evidence="2" id="KW-1185">Reference proteome</keyword>
<dbReference type="Proteomes" id="UP000623958">
    <property type="component" value="Unassembled WGS sequence"/>
</dbReference>
<reference evidence="1" key="2">
    <citation type="submission" date="2020-09" db="EMBL/GenBank/DDBJ databases">
        <authorList>
            <person name="Sun Q."/>
            <person name="Ohkuma M."/>
        </authorList>
    </citation>
    <scope>NUCLEOTIDE SEQUENCE</scope>
    <source>
        <strain evidence="1">JCM 13306</strain>
    </source>
</reference>
<dbReference type="EMBL" id="BNBA01000048">
    <property type="protein sequence ID" value="GHH60708.1"/>
    <property type="molecule type" value="Genomic_DNA"/>
</dbReference>
<dbReference type="SUPFAM" id="SSF55021">
    <property type="entry name" value="ACT-like"/>
    <property type="match status" value="1"/>
</dbReference>
<evidence type="ECO:0000313" key="2">
    <source>
        <dbReference type="Proteomes" id="UP000623958"/>
    </source>
</evidence>
<dbReference type="RefSeq" id="WP_140719601.1">
    <property type="nucleotide sequence ID" value="NZ_BNBA01000048.1"/>
</dbReference>
<comment type="caution">
    <text evidence="1">The sequence shown here is derived from an EMBL/GenBank/DDBJ whole genome shotgun (WGS) entry which is preliminary data.</text>
</comment>
<gene>
    <name evidence="1" type="primary">ilvM</name>
    <name evidence="1" type="ORF">GCM10009090_36430</name>
</gene>
<reference evidence="1" key="1">
    <citation type="journal article" date="2014" name="Int. J. Syst. Evol. Microbiol.">
        <title>Complete genome sequence of Corynebacterium casei LMG S-19264T (=DSM 44701T), isolated from a smear-ripened cheese.</title>
        <authorList>
            <consortium name="US DOE Joint Genome Institute (JGI-PGF)"/>
            <person name="Walter F."/>
            <person name="Albersmeier A."/>
            <person name="Kalinowski J."/>
            <person name="Ruckert C."/>
        </authorList>
    </citation>
    <scope>NUCLEOTIDE SEQUENCE</scope>
    <source>
        <strain evidence="1">JCM 13306</strain>
    </source>
</reference>
<protein>
    <submittedName>
        <fullName evidence="1">Acetolactate synthase</fullName>
    </submittedName>
</protein>
<accession>A0A919FC34</accession>
<dbReference type="Pfam" id="PF13710">
    <property type="entry name" value="ACT_5"/>
    <property type="match status" value="1"/>
</dbReference>
<dbReference type="AlphaFoldDB" id="A0A919FC34"/>
<sequence length="83" mass="9079">MRYRLDLVIKPVDGALLRVIGMAERRGFSPCAISGSPNAADAGRWHLQLVVDGGARPAETLQRQLEKVYDCESVRITALEEAA</sequence>
<name>A0A919FC34_9XANT</name>
<dbReference type="InterPro" id="IPR045865">
    <property type="entry name" value="ACT-like_dom_sf"/>
</dbReference>
<proteinExistence type="predicted"/>